<proteinExistence type="predicted"/>
<organism evidence="1 2">
    <name type="scientific">Melastoma candidum</name>
    <dbReference type="NCBI Taxonomy" id="119954"/>
    <lineage>
        <taxon>Eukaryota</taxon>
        <taxon>Viridiplantae</taxon>
        <taxon>Streptophyta</taxon>
        <taxon>Embryophyta</taxon>
        <taxon>Tracheophyta</taxon>
        <taxon>Spermatophyta</taxon>
        <taxon>Magnoliopsida</taxon>
        <taxon>eudicotyledons</taxon>
        <taxon>Gunneridae</taxon>
        <taxon>Pentapetalae</taxon>
        <taxon>rosids</taxon>
        <taxon>malvids</taxon>
        <taxon>Myrtales</taxon>
        <taxon>Melastomataceae</taxon>
        <taxon>Melastomatoideae</taxon>
        <taxon>Melastomateae</taxon>
        <taxon>Melastoma</taxon>
    </lineage>
</organism>
<gene>
    <name evidence="1" type="ORF">MLD38_009821</name>
</gene>
<sequence length="392" mass="42165">MHDIFGLLITFFFLPPSFSYTFHNVRDFGADPTGTNDSSQSFLAAWSAACNDGDPTSIWVLPGTYLIQQPVKFSGPCRSPQVGVKIMGNLTGPSDYRALGDAPAWVSFHEVDNLYVNGGTFDARGPALWACKDSGTACPDGTTTVSFTNCNHLRIKDLVSIDSQKFHVSINRCQNVRVIGVRISADGNSPNTDGIHVQLSTNVVILHSAISTGDDCISIGPGTRNLKIEHIRCGPGHGISIGSLAKDSQEPGVENILVKNVLFVNTQNGVRIKSWARPSSGFVRGIRFVNAGMLYAHNPIIIDQNYCPQDATCPDQGSSVRISDVVYKNIWGVSATPTAVRFNCSSEVPCSRIRMKNILLLYMDEVAMSACANAIGEAYGAVQPSSCLDGAL</sequence>
<comment type="caution">
    <text evidence="1">The sequence shown here is derived from an EMBL/GenBank/DDBJ whole genome shotgun (WGS) entry which is preliminary data.</text>
</comment>
<evidence type="ECO:0000313" key="1">
    <source>
        <dbReference type="EMBL" id="KAI4384050.1"/>
    </source>
</evidence>
<name>A0ACB9RZB4_9MYRT</name>
<dbReference type="Proteomes" id="UP001057402">
    <property type="component" value="Chromosome 3"/>
</dbReference>
<evidence type="ECO:0000313" key="2">
    <source>
        <dbReference type="Proteomes" id="UP001057402"/>
    </source>
</evidence>
<reference evidence="2" key="1">
    <citation type="journal article" date="2023" name="Front. Plant Sci.">
        <title>Chromosomal-level genome assembly of Melastoma candidum provides insights into trichome evolution.</title>
        <authorList>
            <person name="Zhong Y."/>
            <person name="Wu W."/>
            <person name="Sun C."/>
            <person name="Zou P."/>
            <person name="Liu Y."/>
            <person name="Dai S."/>
            <person name="Zhou R."/>
        </authorList>
    </citation>
    <scope>NUCLEOTIDE SEQUENCE [LARGE SCALE GENOMIC DNA]</scope>
</reference>
<keyword evidence="2" id="KW-1185">Reference proteome</keyword>
<accession>A0ACB9RZB4</accession>
<protein>
    <submittedName>
        <fullName evidence="1">Uncharacterized protein</fullName>
    </submittedName>
</protein>
<dbReference type="EMBL" id="CM042882">
    <property type="protein sequence ID" value="KAI4384050.1"/>
    <property type="molecule type" value="Genomic_DNA"/>
</dbReference>